<gene>
    <name evidence="1" type="ORF">BB561_006601</name>
</gene>
<dbReference type="Proteomes" id="UP000245383">
    <property type="component" value="Unassembled WGS sequence"/>
</dbReference>
<protein>
    <submittedName>
        <fullName evidence="1">Uncharacterized protein</fullName>
    </submittedName>
</protein>
<accession>A0A2T9Y315</accession>
<evidence type="ECO:0000313" key="2">
    <source>
        <dbReference type="Proteomes" id="UP000245383"/>
    </source>
</evidence>
<dbReference type="EMBL" id="MBFR01000622">
    <property type="protein sequence ID" value="PVU86697.1"/>
    <property type="molecule type" value="Genomic_DNA"/>
</dbReference>
<comment type="caution">
    <text evidence="1">The sequence shown here is derived from an EMBL/GenBank/DDBJ whole genome shotgun (WGS) entry which is preliminary data.</text>
</comment>
<organism evidence="1 2">
    <name type="scientific">Smittium simulii</name>
    <dbReference type="NCBI Taxonomy" id="133385"/>
    <lineage>
        <taxon>Eukaryota</taxon>
        <taxon>Fungi</taxon>
        <taxon>Fungi incertae sedis</taxon>
        <taxon>Zoopagomycota</taxon>
        <taxon>Kickxellomycotina</taxon>
        <taxon>Harpellomycetes</taxon>
        <taxon>Harpellales</taxon>
        <taxon>Legeriomycetaceae</taxon>
        <taxon>Smittium</taxon>
    </lineage>
</organism>
<dbReference type="AlphaFoldDB" id="A0A2T9Y315"/>
<sequence>MSTTKCKTIQIFFDSSTQILTKCRKLKEIVSLRQEINMTDRNIQMVQQDLVTIASQTIEHMLLKCSRWQALRADILAQYINKYKIQVASKPSKPSLFPASISMRLVGKLLGKELKLSSTRIRKDPTVLCTKSKPTTISSGQKDLCESEDS</sequence>
<reference evidence="1 2" key="1">
    <citation type="journal article" date="2018" name="MBio">
        <title>Comparative Genomics Reveals the Core Gene Toolbox for the Fungus-Insect Symbiosis.</title>
        <authorList>
            <person name="Wang Y."/>
            <person name="Stata M."/>
            <person name="Wang W."/>
            <person name="Stajich J.E."/>
            <person name="White M.M."/>
            <person name="Moncalvo J.M."/>
        </authorList>
    </citation>
    <scope>NUCLEOTIDE SEQUENCE [LARGE SCALE GENOMIC DNA]</scope>
    <source>
        <strain evidence="1 2">SWE-8-4</strain>
    </source>
</reference>
<name>A0A2T9Y315_9FUNG</name>
<evidence type="ECO:0000313" key="1">
    <source>
        <dbReference type="EMBL" id="PVU86697.1"/>
    </source>
</evidence>
<proteinExistence type="predicted"/>
<keyword evidence="2" id="KW-1185">Reference proteome</keyword>